<dbReference type="SMART" id="SM00854">
    <property type="entry name" value="PGA_cap"/>
    <property type="match status" value="1"/>
</dbReference>
<organism evidence="4 5">
    <name type="scientific">Deinococcus aquaticus</name>
    <dbReference type="NCBI Taxonomy" id="328692"/>
    <lineage>
        <taxon>Bacteria</taxon>
        <taxon>Thermotogati</taxon>
        <taxon>Deinococcota</taxon>
        <taxon>Deinococci</taxon>
        <taxon>Deinococcales</taxon>
        <taxon>Deinococcaceae</taxon>
        <taxon>Deinococcus</taxon>
    </lineage>
</organism>
<dbReference type="Proteomes" id="UP001217044">
    <property type="component" value="Chromosome"/>
</dbReference>
<proteinExistence type="inferred from homology"/>
<feature type="signal peptide" evidence="2">
    <location>
        <begin position="1"/>
        <end position="21"/>
    </location>
</feature>
<evidence type="ECO:0000313" key="5">
    <source>
        <dbReference type="Proteomes" id="UP001217044"/>
    </source>
</evidence>
<keyword evidence="5" id="KW-1185">Reference proteome</keyword>
<accession>A0ABY7V2G9</accession>
<name>A0ABY7V2G9_9DEIO</name>
<dbReference type="EMBL" id="CP115165">
    <property type="protein sequence ID" value="WDA59386.1"/>
    <property type="molecule type" value="Genomic_DNA"/>
</dbReference>
<dbReference type="PANTHER" id="PTHR33393:SF13">
    <property type="entry name" value="PGA BIOSYNTHESIS PROTEIN CAPA"/>
    <property type="match status" value="1"/>
</dbReference>
<dbReference type="InterPro" id="IPR029052">
    <property type="entry name" value="Metallo-depent_PP-like"/>
</dbReference>
<protein>
    <submittedName>
        <fullName evidence="4">CapA family protein</fullName>
    </submittedName>
</protein>
<dbReference type="PANTHER" id="PTHR33393">
    <property type="entry name" value="POLYGLUTAMINE SYNTHESIS ACCESSORY PROTEIN RV0574C-RELATED"/>
    <property type="match status" value="1"/>
</dbReference>
<dbReference type="InterPro" id="IPR019079">
    <property type="entry name" value="Capsule_synth_CapA"/>
</dbReference>
<evidence type="ECO:0000256" key="2">
    <source>
        <dbReference type="SAM" id="SignalP"/>
    </source>
</evidence>
<dbReference type="InterPro" id="IPR052169">
    <property type="entry name" value="CW_Biosynth-Accessory"/>
</dbReference>
<keyword evidence="2" id="KW-0732">Signal</keyword>
<feature type="domain" description="Capsule synthesis protein CapA" evidence="3">
    <location>
        <begin position="32"/>
        <end position="243"/>
    </location>
</feature>
<reference evidence="4 5" key="1">
    <citation type="submission" date="2022-12" db="EMBL/GenBank/DDBJ databases">
        <title>Genome Sequence of Deinococcus aquaticus Type Strain PB314.</title>
        <authorList>
            <person name="Albert C."/>
            <person name="Hill J."/>
            <person name="Boren L."/>
            <person name="Scholz-Ng S."/>
            <person name="Fatema N."/>
            <person name="Grosso R."/>
            <person name="Soboslay E."/>
            <person name="Tuohy J."/>
        </authorList>
    </citation>
    <scope>NUCLEOTIDE SEQUENCE [LARGE SCALE GENOMIC DNA]</scope>
    <source>
        <strain evidence="4 5">PB-314</strain>
    </source>
</reference>
<dbReference type="Gene3D" id="3.60.21.10">
    <property type="match status" value="1"/>
</dbReference>
<dbReference type="Pfam" id="PF09587">
    <property type="entry name" value="PGA_cap"/>
    <property type="match status" value="1"/>
</dbReference>
<dbReference type="SUPFAM" id="SSF56300">
    <property type="entry name" value="Metallo-dependent phosphatases"/>
    <property type="match status" value="1"/>
</dbReference>
<feature type="chain" id="PRO_5045387086" evidence="2">
    <location>
        <begin position="22"/>
        <end position="300"/>
    </location>
</feature>
<evidence type="ECO:0000259" key="3">
    <source>
        <dbReference type="SMART" id="SM00854"/>
    </source>
</evidence>
<evidence type="ECO:0000313" key="4">
    <source>
        <dbReference type="EMBL" id="WDA59386.1"/>
    </source>
</evidence>
<sequence length="300" mass="30792">MRIAICGLLAGLLLTSGGREAPPSGPPSGPVTLALAGDLSLARGVAQANATDWPATLRAVAPLLRADLVAANLESPLTDAPRVTPGIDLRAPTGAAAALWPLTHLGVLNNHGRDAGPAGEVQSQDTLRRAGLHPVTATPTVRVVRGQRVALLAWLDDGAVPLPLTAVRAAARQADTVIVLAHWGEEYGLTTARQRTQARALVAAGATVIAGSGPHVLQGHEVLTGPRGAALVLYSLGNLLFDQPFPAAQIGAVVRVPLPNVARACAAPTRTRAGRVTPASGTQRTQALTRLDLPACPEVR</sequence>
<evidence type="ECO:0000256" key="1">
    <source>
        <dbReference type="ARBA" id="ARBA00005662"/>
    </source>
</evidence>
<comment type="similarity">
    <text evidence="1">Belongs to the CapA family.</text>
</comment>
<gene>
    <name evidence="4" type="ORF">M8445_04020</name>
</gene>
<dbReference type="RefSeq" id="WP_273989862.1">
    <property type="nucleotide sequence ID" value="NZ_BAABQT010000014.1"/>
</dbReference>